<dbReference type="SUPFAM" id="SSF48498">
    <property type="entry name" value="Tetracyclin repressor-like, C-terminal domain"/>
    <property type="match status" value="1"/>
</dbReference>
<dbReference type="PRINTS" id="PR00455">
    <property type="entry name" value="HTHTETR"/>
</dbReference>
<evidence type="ECO:0000256" key="1">
    <source>
        <dbReference type="ARBA" id="ARBA00023015"/>
    </source>
</evidence>
<evidence type="ECO:0000256" key="4">
    <source>
        <dbReference type="PROSITE-ProRule" id="PRU00335"/>
    </source>
</evidence>
<name>A0ABV9T4T8_9BACT</name>
<proteinExistence type="predicted"/>
<dbReference type="Pfam" id="PF00440">
    <property type="entry name" value="TetR_N"/>
    <property type="match status" value="1"/>
</dbReference>
<keyword evidence="1" id="KW-0805">Transcription regulation</keyword>
<dbReference type="RefSeq" id="WP_377066379.1">
    <property type="nucleotide sequence ID" value="NZ_JBHSJJ010000010.1"/>
</dbReference>
<dbReference type="InterPro" id="IPR011075">
    <property type="entry name" value="TetR_C"/>
</dbReference>
<comment type="caution">
    <text evidence="6">The sequence shown here is derived from an EMBL/GenBank/DDBJ whole genome shotgun (WGS) entry which is preliminary data.</text>
</comment>
<dbReference type="InterPro" id="IPR001647">
    <property type="entry name" value="HTH_TetR"/>
</dbReference>
<evidence type="ECO:0000313" key="7">
    <source>
        <dbReference type="Proteomes" id="UP001595818"/>
    </source>
</evidence>
<keyword evidence="3" id="KW-0804">Transcription</keyword>
<dbReference type="PANTHER" id="PTHR47506:SF3">
    <property type="entry name" value="HTH-TYPE TRANSCRIPTIONAL REGULATOR LMRA"/>
    <property type="match status" value="1"/>
</dbReference>
<evidence type="ECO:0000256" key="2">
    <source>
        <dbReference type="ARBA" id="ARBA00023125"/>
    </source>
</evidence>
<keyword evidence="7" id="KW-1185">Reference proteome</keyword>
<dbReference type="Proteomes" id="UP001595818">
    <property type="component" value="Unassembled WGS sequence"/>
</dbReference>
<evidence type="ECO:0000256" key="3">
    <source>
        <dbReference type="ARBA" id="ARBA00023163"/>
    </source>
</evidence>
<organism evidence="6 7">
    <name type="scientific">Negadavirga shengliensis</name>
    <dbReference type="NCBI Taxonomy" id="1389218"/>
    <lineage>
        <taxon>Bacteria</taxon>
        <taxon>Pseudomonadati</taxon>
        <taxon>Bacteroidota</taxon>
        <taxon>Cytophagia</taxon>
        <taxon>Cytophagales</taxon>
        <taxon>Cyclobacteriaceae</taxon>
        <taxon>Negadavirga</taxon>
    </lineage>
</organism>
<feature type="domain" description="HTH tetR-type" evidence="5">
    <location>
        <begin position="5"/>
        <end position="65"/>
    </location>
</feature>
<dbReference type="PROSITE" id="PS01081">
    <property type="entry name" value="HTH_TETR_1"/>
    <property type="match status" value="1"/>
</dbReference>
<sequence>MRDPEGTRIKILEQSARLFNVQGYKATSISDITTATGLTKGAIYRHFQDKEDLEEKTFAHLAKGIVMRLQKVVKEQDNAPDKLKAICAFYEDHVEGLFIEGGCPMLNAAIESDDTKAGLKAGVFSLMKTLQEGLWTIIKNGIKYGQIKPETDADHYSSLFIATLEGGIMMSKLRGNNKDMETVLKHLYKIIDEISL</sequence>
<keyword evidence="2 4" id="KW-0238">DNA-binding</keyword>
<reference evidence="7" key="1">
    <citation type="journal article" date="2019" name="Int. J. Syst. Evol. Microbiol.">
        <title>The Global Catalogue of Microorganisms (GCM) 10K type strain sequencing project: providing services to taxonomists for standard genome sequencing and annotation.</title>
        <authorList>
            <consortium name="The Broad Institute Genomics Platform"/>
            <consortium name="The Broad Institute Genome Sequencing Center for Infectious Disease"/>
            <person name="Wu L."/>
            <person name="Ma J."/>
        </authorList>
    </citation>
    <scope>NUCLEOTIDE SEQUENCE [LARGE SCALE GENOMIC DNA]</scope>
    <source>
        <strain evidence="7">CGMCC 4.7466</strain>
    </source>
</reference>
<dbReference type="InterPro" id="IPR036271">
    <property type="entry name" value="Tet_transcr_reg_TetR-rel_C_sf"/>
</dbReference>
<evidence type="ECO:0000259" key="5">
    <source>
        <dbReference type="PROSITE" id="PS50977"/>
    </source>
</evidence>
<evidence type="ECO:0000313" key="6">
    <source>
        <dbReference type="EMBL" id="MFC4873482.1"/>
    </source>
</evidence>
<dbReference type="InterPro" id="IPR023772">
    <property type="entry name" value="DNA-bd_HTH_TetR-type_CS"/>
</dbReference>
<gene>
    <name evidence="6" type="ORF">ACFPFU_17400</name>
</gene>
<feature type="DNA-binding region" description="H-T-H motif" evidence="4">
    <location>
        <begin position="28"/>
        <end position="47"/>
    </location>
</feature>
<dbReference type="EMBL" id="JBHSJJ010000010">
    <property type="protein sequence ID" value="MFC4873482.1"/>
    <property type="molecule type" value="Genomic_DNA"/>
</dbReference>
<dbReference type="PROSITE" id="PS50977">
    <property type="entry name" value="HTH_TETR_2"/>
    <property type="match status" value="1"/>
</dbReference>
<protein>
    <submittedName>
        <fullName evidence="6">TetR/AcrR family transcriptional regulator</fullName>
    </submittedName>
</protein>
<dbReference type="InterPro" id="IPR009057">
    <property type="entry name" value="Homeodomain-like_sf"/>
</dbReference>
<dbReference type="Gene3D" id="1.10.357.10">
    <property type="entry name" value="Tetracycline Repressor, domain 2"/>
    <property type="match status" value="1"/>
</dbReference>
<accession>A0ABV9T4T8</accession>
<dbReference type="SUPFAM" id="SSF46689">
    <property type="entry name" value="Homeodomain-like"/>
    <property type="match status" value="1"/>
</dbReference>
<dbReference type="Pfam" id="PF16925">
    <property type="entry name" value="TetR_C_13"/>
    <property type="match status" value="1"/>
</dbReference>
<dbReference type="PANTHER" id="PTHR47506">
    <property type="entry name" value="TRANSCRIPTIONAL REGULATORY PROTEIN"/>
    <property type="match status" value="1"/>
</dbReference>